<comment type="caution">
    <text evidence="1">The sequence shown here is derived from an EMBL/GenBank/DDBJ whole genome shotgun (WGS) entry which is preliminary data.</text>
</comment>
<name>A0A445ATD2_ARAHY</name>
<proteinExistence type="predicted"/>
<evidence type="ECO:0008006" key="3">
    <source>
        <dbReference type="Google" id="ProtNLM"/>
    </source>
</evidence>
<keyword evidence="2" id="KW-1185">Reference proteome</keyword>
<protein>
    <recommendedName>
        <fullName evidence="3">Myb/SANT-like domain-containing protein</fullName>
    </recommendedName>
</protein>
<dbReference type="Proteomes" id="UP000289738">
    <property type="component" value="Chromosome B01"/>
</dbReference>
<reference evidence="1 2" key="1">
    <citation type="submission" date="2019-01" db="EMBL/GenBank/DDBJ databases">
        <title>Sequencing of cultivated peanut Arachis hypogaea provides insights into genome evolution and oil improvement.</title>
        <authorList>
            <person name="Chen X."/>
        </authorList>
    </citation>
    <scope>NUCLEOTIDE SEQUENCE [LARGE SCALE GENOMIC DNA]</scope>
    <source>
        <strain evidence="2">cv. Fuhuasheng</strain>
        <tissue evidence="1">Leaves</tissue>
    </source>
</reference>
<sequence length="204" mass="22828">MMGTAGSGFGWNDKDKMIVVERQIFNEWKSSHPNANGLYNKPFSYFEELGIAFGRDRAQGGNAENVTQAVATMEAEHEATLSDRQVNENTQVNLEETEMEYEADSQEPPTLGVPVAPGASAAPSASYIEKNKRKRGRKSEEVIDIHEKGAERRMKLMALLRDVPGLSDDDRMKAGLSILRDNSLIDMVFQLQPRELLPFLKKLL</sequence>
<gene>
    <name evidence="1" type="ORF">Ahy_B01g054116</name>
</gene>
<organism evidence="1 2">
    <name type="scientific">Arachis hypogaea</name>
    <name type="common">Peanut</name>
    <dbReference type="NCBI Taxonomy" id="3818"/>
    <lineage>
        <taxon>Eukaryota</taxon>
        <taxon>Viridiplantae</taxon>
        <taxon>Streptophyta</taxon>
        <taxon>Embryophyta</taxon>
        <taxon>Tracheophyta</taxon>
        <taxon>Spermatophyta</taxon>
        <taxon>Magnoliopsida</taxon>
        <taxon>eudicotyledons</taxon>
        <taxon>Gunneridae</taxon>
        <taxon>Pentapetalae</taxon>
        <taxon>rosids</taxon>
        <taxon>fabids</taxon>
        <taxon>Fabales</taxon>
        <taxon>Fabaceae</taxon>
        <taxon>Papilionoideae</taxon>
        <taxon>50 kb inversion clade</taxon>
        <taxon>dalbergioids sensu lato</taxon>
        <taxon>Dalbergieae</taxon>
        <taxon>Pterocarpus clade</taxon>
        <taxon>Arachis</taxon>
    </lineage>
</organism>
<dbReference type="EMBL" id="SDMP01000011">
    <property type="protein sequence ID" value="RYR29671.1"/>
    <property type="molecule type" value="Genomic_DNA"/>
</dbReference>
<dbReference type="AlphaFoldDB" id="A0A445ATD2"/>
<dbReference type="PANTHER" id="PTHR46250">
    <property type="entry name" value="MYB/SANT-LIKE DNA-BINDING DOMAIN PROTEIN-RELATED"/>
    <property type="match status" value="1"/>
</dbReference>
<evidence type="ECO:0000313" key="1">
    <source>
        <dbReference type="EMBL" id="RYR29671.1"/>
    </source>
</evidence>
<accession>A0A445ATD2</accession>
<evidence type="ECO:0000313" key="2">
    <source>
        <dbReference type="Proteomes" id="UP000289738"/>
    </source>
</evidence>
<dbReference type="PANTHER" id="PTHR46250:SF18">
    <property type="entry name" value="MYB_SANT-LIKE DOMAIN-CONTAINING PROTEIN"/>
    <property type="match status" value="1"/>
</dbReference>